<keyword evidence="4" id="KW-0012">Acyltransferase</keyword>
<keyword evidence="2" id="KW-0812">Transmembrane</keyword>
<feature type="domain" description="Acyltransferase 3" evidence="3">
    <location>
        <begin position="32"/>
        <end position="390"/>
    </location>
</feature>
<evidence type="ECO:0000256" key="1">
    <source>
        <dbReference type="SAM" id="MobiDB-lite"/>
    </source>
</evidence>
<keyword evidence="2" id="KW-0472">Membrane</keyword>
<feature type="transmembrane region" description="Helical" evidence="2">
    <location>
        <begin position="293"/>
        <end position="313"/>
    </location>
</feature>
<reference evidence="4 6" key="1">
    <citation type="submission" date="2024-01" db="EMBL/GenBank/DDBJ databases">
        <title>Genome insights into Plantactinospora sonchi sp. nov.</title>
        <authorList>
            <person name="Wang L."/>
        </authorList>
    </citation>
    <scope>NUCLEOTIDE SEQUENCE [LARGE SCALE GENOMIC DNA]</scope>
    <source>
        <strain evidence="4 6">NEAU-QY2</strain>
    </source>
</reference>
<evidence type="ECO:0000313" key="6">
    <source>
        <dbReference type="Proteomes" id="UP001332243"/>
    </source>
</evidence>
<evidence type="ECO:0000256" key="2">
    <source>
        <dbReference type="SAM" id="Phobius"/>
    </source>
</evidence>
<name>A0ABU7RKD7_9ACTN</name>
<evidence type="ECO:0000259" key="3">
    <source>
        <dbReference type="Pfam" id="PF01757"/>
    </source>
</evidence>
<feature type="compositionally biased region" description="Basic and acidic residues" evidence="1">
    <location>
        <begin position="405"/>
        <end position="417"/>
    </location>
</feature>
<comment type="caution">
    <text evidence="4">The sequence shown here is derived from an EMBL/GenBank/DDBJ whole genome shotgun (WGS) entry which is preliminary data.</text>
</comment>
<feature type="transmembrane region" description="Helical" evidence="2">
    <location>
        <begin position="124"/>
        <end position="143"/>
    </location>
</feature>
<feature type="transmembrane region" description="Helical" evidence="2">
    <location>
        <begin position="188"/>
        <end position="206"/>
    </location>
</feature>
<dbReference type="GO" id="GO:0016746">
    <property type="term" value="F:acyltransferase activity"/>
    <property type="evidence" value="ECO:0007669"/>
    <property type="project" value="UniProtKB-KW"/>
</dbReference>
<feature type="transmembrane region" description="Helical" evidence="2">
    <location>
        <begin position="155"/>
        <end position="176"/>
    </location>
</feature>
<proteinExistence type="predicted"/>
<feature type="transmembrane region" description="Helical" evidence="2">
    <location>
        <begin position="252"/>
        <end position="273"/>
    </location>
</feature>
<dbReference type="Proteomes" id="UP001332243">
    <property type="component" value="Unassembled WGS sequence"/>
</dbReference>
<dbReference type="EC" id="2.3.1.-" evidence="4"/>
<keyword evidence="4" id="KW-0808">Transferase</keyword>
<dbReference type="RefSeq" id="WP_331212067.1">
    <property type="nucleotide sequence ID" value="NZ_JAZGQK010000001.1"/>
</dbReference>
<keyword evidence="6" id="KW-1185">Reference proteome</keyword>
<organism evidence="4 6">
    <name type="scientific">Plantactinospora sonchi</name>
    <dbReference type="NCBI Taxonomy" id="1544735"/>
    <lineage>
        <taxon>Bacteria</taxon>
        <taxon>Bacillati</taxon>
        <taxon>Actinomycetota</taxon>
        <taxon>Actinomycetes</taxon>
        <taxon>Micromonosporales</taxon>
        <taxon>Micromonosporaceae</taxon>
        <taxon>Plantactinospora</taxon>
    </lineage>
</organism>
<dbReference type="Pfam" id="PF01757">
    <property type="entry name" value="Acyl_transf_3"/>
    <property type="match status" value="1"/>
</dbReference>
<feature type="region of interest" description="Disordered" evidence="1">
    <location>
        <begin position="405"/>
        <end position="446"/>
    </location>
</feature>
<gene>
    <name evidence="4" type="ORF">V1633_00460</name>
    <name evidence="5" type="ORF">V1633_23455</name>
</gene>
<feature type="transmembrane region" description="Helical" evidence="2">
    <location>
        <begin position="38"/>
        <end position="57"/>
    </location>
</feature>
<evidence type="ECO:0000313" key="5">
    <source>
        <dbReference type="EMBL" id="MEE6261444.1"/>
    </source>
</evidence>
<evidence type="ECO:0000313" key="4">
    <source>
        <dbReference type="EMBL" id="MEE6256958.1"/>
    </source>
</evidence>
<feature type="region of interest" description="Disordered" evidence="1">
    <location>
        <begin position="1"/>
        <end position="29"/>
    </location>
</feature>
<feature type="transmembrane region" description="Helical" evidence="2">
    <location>
        <begin position="218"/>
        <end position="240"/>
    </location>
</feature>
<dbReference type="EMBL" id="JAZGQK010000021">
    <property type="protein sequence ID" value="MEE6261444.1"/>
    <property type="molecule type" value="Genomic_DNA"/>
</dbReference>
<feature type="transmembrane region" description="Helical" evidence="2">
    <location>
        <begin position="77"/>
        <end position="96"/>
    </location>
</feature>
<dbReference type="InterPro" id="IPR002656">
    <property type="entry name" value="Acyl_transf_3_dom"/>
</dbReference>
<feature type="transmembrane region" description="Helical" evidence="2">
    <location>
        <begin position="334"/>
        <end position="353"/>
    </location>
</feature>
<feature type="transmembrane region" description="Helical" evidence="2">
    <location>
        <begin position="373"/>
        <end position="394"/>
    </location>
</feature>
<protein>
    <submittedName>
        <fullName evidence="4">Acyltransferase</fullName>
        <ecNumber evidence="4">2.3.1.-</ecNumber>
    </submittedName>
</protein>
<accession>A0ABU7RKD7</accession>
<dbReference type="EMBL" id="JAZGQK010000001">
    <property type="protein sequence ID" value="MEE6256958.1"/>
    <property type="molecule type" value="Genomic_DNA"/>
</dbReference>
<sequence>MNPTVARPAHPTDRNRTPAGRPANPDGDRDRAVDGLRAYAIAGVVLGHWLVTALVLAPDGALRTASPLRAMPELVPVTWLLQTLGLFFFVSGYASARSLRAAAGRGVDPGPWLRQRLGRLVRPVTVLLGGWAVVLAGAAVLGVPEATLRTAGTLLVSPLWFLLPLTVLFALTGPLSRALDRYGPVRPTALAVAVVGLTDLIGRLAGPDGGAGPGDGAWRVPVALLAAWLVPYLLGIALARDASVGRVGHRRTGWLLLLGGAAGMAALVLLADYPASAVGVPGDGVSNLDPPSLFTVCLALAQVGVALLVRPALAGWLARPDRWRPVRRVNRAAMAVYLWHQSTLLGVTALAALGARAVGLDGVPGLHTVPDGAGWLVARLAWLPLFCLVLAGLVGRSAAGADRDAADRAGVAADRRRGGPVLPRRRMTDSPEHVGQFQPDDRPGVR</sequence>
<keyword evidence="2" id="KW-1133">Transmembrane helix</keyword>